<gene>
    <name evidence="1" type="ORF">MNBD_GAMMA12-1153</name>
</gene>
<organism evidence="1">
    <name type="scientific">hydrothermal vent metagenome</name>
    <dbReference type="NCBI Taxonomy" id="652676"/>
    <lineage>
        <taxon>unclassified sequences</taxon>
        <taxon>metagenomes</taxon>
        <taxon>ecological metagenomes</taxon>
    </lineage>
</organism>
<evidence type="ECO:0000313" key="1">
    <source>
        <dbReference type="EMBL" id="VAW80784.1"/>
    </source>
</evidence>
<accession>A0A3B0ZHN3</accession>
<reference evidence="1" key="1">
    <citation type="submission" date="2018-06" db="EMBL/GenBank/DDBJ databases">
        <authorList>
            <person name="Zhirakovskaya E."/>
        </authorList>
    </citation>
    <scope>NUCLEOTIDE SEQUENCE</scope>
</reference>
<name>A0A3B0ZHN3_9ZZZZ</name>
<dbReference type="AlphaFoldDB" id="A0A3B0ZHN3"/>
<dbReference type="EMBL" id="UOFL01000204">
    <property type="protein sequence ID" value="VAW80784.1"/>
    <property type="molecule type" value="Genomic_DNA"/>
</dbReference>
<protein>
    <submittedName>
        <fullName evidence="1">Uncharacterized protein</fullName>
    </submittedName>
</protein>
<sequence length="119" mass="13131">MKNELQEHVDSIANGITNGITLNAEEHDYILAETGQEAGDSMHASEYLSDCLDTEYVVDSSGNYLGARVLVAFGGPNIWIDTRRKIVEGAWWSDNATASFTDSMNLDEYLKEIHACTKA</sequence>
<proteinExistence type="predicted"/>